<comment type="caution">
    <text evidence="1">The sequence shown here is derived from an EMBL/GenBank/DDBJ whole genome shotgun (WGS) entry which is preliminary data.</text>
</comment>
<keyword evidence="2" id="KW-1185">Reference proteome</keyword>
<accession>A0ACB8YNH4</accession>
<organism evidence="1 2">
    <name type="scientific">Smallanthus sonchifolius</name>
    <dbReference type="NCBI Taxonomy" id="185202"/>
    <lineage>
        <taxon>Eukaryota</taxon>
        <taxon>Viridiplantae</taxon>
        <taxon>Streptophyta</taxon>
        <taxon>Embryophyta</taxon>
        <taxon>Tracheophyta</taxon>
        <taxon>Spermatophyta</taxon>
        <taxon>Magnoliopsida</taxon>
        <taxon>eudicotyledons</taxon>
        <taxon>Gunneridae</taxon>
        <taxon>Pentapetalae</taxon>
        <taxon>asterids</taxon>
        <taxon>campanulids</taxon>
        <taxon>Asterales</taxon>
        <taxon>Asteraceae</taxon>
        <taxon>Asteroideae</taxon>
        <taxon>Heliantheae alliance</taxon>
        <taxon>Millerieae</taxon>
        <taxon>Smallanthus</taxon>
    </lineage>
</organism>
<dbReference type="EMBL" id="CM042044">
    <property type="protein sequence ID" value="KAI3686666.1"/>
    <property type="molecule type" value="Genomic_DNA"/>
</dbReference>
<evidence type="ECO:0000313" key="1">
    <source>
        <dbReference type="EMBL" id="KAI3686666.1"/>
    </source>
</evidence>
<gene>
    <name evidence="1" type="ORF">L1987_80349</name>
</gene>
<sequence length="69" mass="8265">MPLIWLKVINLTPFNSLSLLLIQTLFLLHQNFLINLWKNRFSADFFKKRCYNLINLRQKQVFSSGFSCK</sequence>
<reference evidence="1 2" key="2">
    <citation type="journal article" date="2022" name="Mol. Ecol. Resour.">
        <title>The genomes of chicory, endive, great burdock and yacon provide insights into Asteraceae paleo-polyploidization history and plant inulin production.</title>
        <authorList>
            <person name="Fan W."/>
            <person name="Wang S."/>
            <person name="Wang H."/>
            <person name="Wang A."/>
            <person name="Jiang F."/>
            <person name="Liu H."/>
            <person name="Zhao H."/>
            <person name="Xu D."/>
            <person name="Zhang Y."/>
        </authorList>
    </citation>
    <scope>NUCLEOTIDE SEQUENCE [LARGE SCALE GENOMIC DNA]</scope>
    <source>
        <strain evidence="2">cv. Yunnan</strain>
        <tissue evidence="1">Leaves</tissue>
    </source>
</reference>
<reference evidence="2" key="1">
    <citation type="journal article" date="2022" name="Mol. Ecol. Resour.">
        <title>The genomes of chicory, endive, great burdock and yacon provide insights into Asteraceae palaeo-polyploidization history and plant inulin production.</title>
        <authorList>
            <person name="Fan W."/>
            <person name="Wang S."/>
            <person name="Wang H."/>
            <person name="Wang A."/>
            <person name="Jiang F."/>
            <person name="Liu H."/>
            <person name="Zhao H."/>
            <person name="Xu D."/>
            <person name="Zhang Y."/>
        </authorList>
    </citation>
    <scope>NUCLEOTIDE SEQUENCE [LARGE SCALE GENOMIC DNA]</scope>
    <source>
        <strain evidence="2">cv. Yunnan</strain>
    </source>
</reference>
<protein>
    <submittedName>
        <fullName evidence="1">Uncharacterized protein</fullName>
    </submittedName>
</protein>
<proteinExistence type="predicted"/>
<evidence type="ECO:0000313" key="2">
    <source>
        <dbReference type="Proteomes" id="UP001056120"/>
    </source>
</evidence>
<name>A0ACB8YNH4_9ASTR</name>
<dbReference type="Proteomes" id="UP001056120">
    <property type="component" value="Linkage Group LG27"/>
</dbReference>